<feature type="region of interest" description="Disordered" evidence="1">
    <location>
        <begin position="1"/>
        <end position="21"/>
    </location>
</feature>
<accession>A0A7W9KR81</accession>
<evidence type="ECO:0000313" key="2">
    <source>
        <dbReference type="EMBL" id="MBB5897238.1"/>
    </source>
</evidence>
<reference evidence="2 3" key="1">
    <citation type="submission" date="2020-08" db="EMBL/GenBank/DDBJ databases">
        <title>Sequencing the genomes of 1000 actinobacteria strains.</title>
        <authorList>
            <person name="Klenk H.-P."/>
        </authorList>
    </citation>
    <scope>NUCLEOTIDE SEQUENCE [LARGE SCALE GENOMIC DNA]</scope>
    <source>
        <strain evidence="2 3">DSM 43851</strain>
    </source>
</reference>
<organism evidence="2 3">
    <name type="scientific">Kutzneria kofuensis</name>
    <dbReference type="NCBI Taxonomy" id="103725"/>
    <lineage>
        <taxon>Bacteria</taxon>
        <taxon>Bacillati</taxon>
        <taxon>Actinomycetota</taxon>
        <taxon>Actinomycetes</taxon>
        <taxon>Pseudonocardiales</taxon>
        <taxon>Pseudonocardiaceae</taxon>
        <taxon>Kutzneria</taxon>
    </lineage>
</organism>
<dbReference type="InterPro" id="IPR029058">
    <property type="entry name" value="AB_hydrolase_fold"/>
</dbReference>
<comment type="caution">
    <text evidence="2">The sequence shown here is derived from an EMBL/GenBank/DDBJ whole genome shotgun (WGS) entry which is preliminary data.</text>
</comment>
<evidence type="ECO:0000313" key="3">
    <source>
        <dbReference type="Proteomes" id="UP000585638"/>
    </source>
</evidence>
<dbReference type="SUPFAM" id="SSF53474">
    <property type="entry name" value="alpha/beta-Hydrolases"/>
    <property type="match status" value="1"/>
</dbReference>
<dbReference type="RefSeq" id="WP_184869687.1">
    <property type="nucleotide sequence ID" value="NZ_BAAAWY010000071.1"/>
</dbReference>
<gene>
    <name evidence="2" type="ORF">BJ998_008497</name>
</gene>
<name>A0A7W9KR81_9PSEU</name>
<feature type="compositionally biased region" description="Basic and acidic residues" evidence="1">
    <location>
        <begin position="1"/>
        <end position="10"/>
    </location>
</feature>
<keyword evidence="3" id="KW-1185">Reference proteome</keyword>
<dbReference type="EMBL" id="JACHIR010000002">
    <property type="protein sequence ID" value="MBB5897238.1"/>
    <property type="molecule type" value="Genomic_DNA"/>
</dbReference>
<dbReference type="AlphaFoldDB" id="A0A7W9KR81"/>
<proteinExistence type="predicted"/>
<sequence>MRDINGDVRTDGPALVWHGPPDAPTLLVLDPGGEAKHGGLPATWRPLADHLRIGWQRLADVDDVERRLPNEGAVHLVTSGPAAEAVLRLAARHPGQVQSVVLVDPPPEVEGLRRELAEQRVIVRTFVSNEDDPAVRVPKPVPLGHPDVVGRLVETLLSLEPQHGEIADDWQRIRASVEDAMRRARSGGA</sequence>
<dbReference type="Proteomes" id="UP000585638">
    <property type="component" value="Unassembled WGS sequence"/>
</dbReference>
<dbReference type="Gene3D" id="3.40.50.1820">
    <property type="entry name" value="alpha/beta hydrolase"/>
    <property type="match status" value="1"/>
</dbReference>
<evidence type="ECO:0000256" key="1">
    <source>
        <dbReference type="SAM" id="MobiDB-lite"/>
    </source>
</evidence>
<protein>
    <submittedName>
        <fullName evidence="2">Pimeloyl-ACP methyl ester carboxylesterase</fullName>
    </submittedName>
</protein>